<feature type="region of interest" description="Disordered" evidence="1">
    <location>
        <begin position="168"/>
        <end position="188"/>
    </location>
</feature>
<evidence type="ECO:0008006" key="4">
    <source>
        <dbReference type="Google" id="ProtNLM"/>
    </source>
</evidence>
<name>A0A285K8U2_9ACTN</name>
<proteinExistence type="predicted"/>
<gene>
    <name evidence="2" type="ORF">SAMN05421748_13318</name>
</gene>
<sequence length="405" mass="42852">MEFNQVSLGAAAYDPARHDWTNDSWATAMRATCDTGRRNGLQVDHIYTPGWSAGTTTVAPDGPGSASWTAPPVGTWAVVGSWMMGTGHTVGLAGTTKTTYLVDHFSLDGIAAINELFRDHHLKPLAAWAHQPGLTLRGQPYSSWGPAPVAMQELAGLLDVAEGEDRSFTSGSGLNHRENRSSGVWPGCGDTTPGAARDLYFTDQSLARAGYTYGFLGRTQVSDPAATVRDGKLLIDRLRRNKNVREVSSESAVAPALAAAGVRPAASLRAATRLPGGVRIDISATSGNGVLVALTKGNEDTVRAASPWISTAVMSYETGETPETTTRKALAPIYSVELNGRKLPPADLMDPSAIAVSLRQGANSLRVHVATLLGNAAYGSRQPYGLMGPVRIHQPIRKEVACVNV</sequence>
<dbReference type="Proteomes" id="UP000219612">
    <property type="component" value="Unassembled WGS sequence"/>
</dbReference>
<evidence type="ECO:0000313" key="3">
    <source>
        <dbReference type="Proteomes" id="UP000219612"/>
    </source>
</evidence>
<organism evidence="2 3">
    <name type="scientific">Paractinoplanes atraurantiacus</name>
    <dbReference type="NCBI Taxonomy" id="1036182"/>
    <lineage>
        <taxon>Bacteria</taxon>
        <taxon>Bacillati</taxon>
        <taxon>Actinomycetota</taxon>
        <taxon>Actinomycetes</taxon>
        <taxon>Micromonosporales</taxon>
        <taxon>Micromonosporaceae</taxon>
        <taxon>Paractinoplanes</taxon>
    </lineage>
</organism>
<dbReference type="RefSeq" id="WP_097327905.1">
    <property type="nucleotide sequence ID" value="NZ_OBDY01000033.1"/>
</dbReference>
<reference evidence="2 3" key="1">
    <citation type="submission" date="2017-09" db="EMBL/GenBank/DDBJ databases">
        <authorList>
            <person name="Ehlers B."/>
            <person name="Leendertz F.H."/>
        </authorList>
    </citation>
    <scope>NUCLEOTIDE SEQUENCE [LARGE SCALE GENOMIC DNA]</scope>
    <source>
        <strain evidence="2 3">CGMCC 4.6857</strain>
    </source>
</reference>
<dbReference type="EMBL" id="OBDY01000033">
    <property type="protein sequence ID" value="SNY68407.1"/>
    <property type="molecule type" value="Genomic_DNA"/>
</dbReference>
<accession>A0A285K8U2</accession>
<evidence type="ECO:0000256" key="1">
    <source>
        <dbReference type="SAM" id="MobiDB-lite"/>
    </source>
</evidence>
<protein>
    <recommendedName>
        <fullName evidence="4">Alpha-L-rhamnosidase</fullName>
    </recommendedName>
</protein>
<dbReference type="AlphaFoldDB" id="A0A285K8U2"/>
<evidence type="ECO:0000313" key="2">
    <source>
        <dbReference type="EMBL" id="SNY68407.1"/>
    </source>
</evidence>
<keyword evidence="3" id="KW-1185">Reference proteome</keyword>